<keyword evidence="3" id="KW-1185">Reference proteome</keyword>
<name>A0AAE7BHI5_9BACT</name>
<sequence length="70" mass="8244">MIKNIELSLSLRSLEILIEALVGEISFLSFQQIGEDKKNIINEYNEVLNELKNLEKNQLKEKLWQQLQEV</sequence>
<dbReference type="Proteomes" id="UP000503313">
    <property type="component" value="Chromosome"/>
</dbReference>
<dbReference type="KEGG" id="adz:ADFLV_1257"/>
<dbReference type="AlphaFoldDB" id="A0AAE7BHI5"/>
<dbReference type="EMBL" id="CP053835">
    <property type="protein sequence ID" value="QKF77867.1"/>
    <property type="molecule type" value="Genomic_DNA"/>
</dbReference>
<proteinExistence type="predicted"/>
<dbReference type="EMBL" id="CP053835">
    <property type="protein sequence ID" value="QKF77289.1"/>
    <property type="molecule type" value="Genomic_DNA"/>
</dbReference>
<dbReference type="RefSeq" id="WP_129012118.1">
    <property type="nucleotide sequence ID" value="NZ_CP053835.1"/>
</dbReference>
<gene>
    <name evidence="1" type="ORF">ADFLV_1257</name>
    <name evidence="2" type="ORF">ADFLV_1849</name>
</gene>
<reference evidence="2 3" key="1">
    <citation type="submission" date="2020-05" db="EMBL/GenBank/DDBJ databases">
        <title>Complete genome sequencing of Campylobacter and Arcobacter type strains.</title>
        <authorList>
            <person name="Miller W.G."/>
            <person name="Yee E."/>
        </authorList>
    </citation>
    <scope>NUCLEOTIDE SEQUENCE [LARGE SCALE GENOMIC DNA]</scope>
    <source>
        <strain evidence="2 3">LMG 25694</strain>
    </source>
</reference>
<accession>A0AAE7BHI5</accession>
<protein>
    <submittedName>
        <fullName evidence="2">Uncharacterized protein</fullName>
    </submittedName>
</protein>
<evidence type="ECO:0000313" key="2">
    <source>
        <dbReference type="EMBL" id="QKF77867.1"/>
    </source>
</evidence>
<organism evidence="2 3">
    <name type="scientific">Arcobacter defluvii</name>
    <dbReference type="NCBI Taxonomy" id="873191"/>
    <lineage>
        <taxon>Bacteria</taxon>
        <taxon>Pseudomonadati</taxon>
        <taxon>Campylobacterota</taxon>
        <taxon>Epsilonproteobacteria</taxon>
        <taxon>Campylobacterales</taxon>
        <taxon>Arcobacteraceae</taxon>
        <taxon>Arcobacter</taxon>
    </lineage>
</organism>
<dbReference type="KEGG" id="adz:ADFLV_1849"/>
<evidence type="ECO:0000313" key="3">
    <source>
        <dbReference type="Proteomes" id="UP000503313"/>
    </source>
</evidence>
<evidence type="ECO:0000313" key="1">
    <source>
        <dbReference type="EMBL" id="QKF77289.1"/>
    </source>
</evidence>